<dbReference type="Pfam" id="PF13376">
    <property type="entry name" value="OmdA"/>
    <property type="match status" value="1"/>
</dbReference>
<reference evidence="2 3" key="1">
    <citation type="submission" date="2016-10" db="EMBL/GenBank/DDBJ databases">
        <authorList>
            <person name="de Groot N.N."/>
        </authorList>
    </citation>
    <scope>NUCLEOTIDE SEQUENCE [LARGE SCALE GENOMIC DNA]</scope>
    <source>
        <strain evidence="2 3">CGMCC 1.7005</strain>
    </source>
</reference>
<feature type="domain" description="YdhG-like" evidence="1">
    <location>
        <begin position="29"/>
        <end position="125"/>
    </location>
</feature>
<sequence>MQKNVDLYFTEGCLRCSKGATPECKVHQWSAELAMLRSIVNSCGLEEECKWGMPCYTINGKNVLIISAFKDYCSINFFQGALINDEANILSLVGENAEVSRIFRVNDIAQIEAHKELLKAYIFEAAENEKLGRKVQTKKEIELPVELIESFKHNPELEAAFMALTPGRQKSYVIHINGAKQEKTKYTRIEKCIPKIKLGKGFNER</sequence>
<dbReference type="RefSeq" id="WP_090246106.1">
    <property type="nucleotide sequence ID" value="NZ_FPAS01000001.1"/>
</dbReference>
<dbReference type="AlphaFoldDB" id="A0A1I6Y196"/>
<dbReference type="Proteomes" id="UP000236454">
    <property type="component" value="Unassembled WGS sequence"/>
</dbReference>
<dbReference type="SUPFAM" id="SSF159888">
    <property type="entry name" value="YdhG-like"/>
    <property type="match status" value="1"/>
</dbReference>
<dbReference type="STRING" id="477690.SAMN05216474_0574"/>
<dbReference type="EMBL" id="FPAS01000001">
    <property type="protein sequence ID" value="SFT43914.1"/>
    <property type="molecule type" value="Genomic_DNA"/>
</dbReference>
<name>A0A1I6Y196_9FLAO</name>
<accession>A0A1I6Y196</accession>
<dbReference type="InterPro" id="IPR014922">
    <property type="entry name" value="YdhG-like"/>
</dbReference>
<evidence type="ECO:0000313" key="2">
    <source>
        <dbReference type="EMBL" id="SFT43914.1"/>
    </source>
</evidence>
<dbReference type="OrthoDB" id="214150at2"/>
<dbReference type="PIRSF" id="PIRSF021308">
    <property type="entry name" value="UCP021308"/>
    <property type="match status" value="1"/>
</dbReference>
<proteinExistence type="predicted"/>
<organism evidence="2 3">
    <name type="scientific">Lishizhenia tianjinensis</name>
    <dbReference type="NCBI Taxonomy" id="477690"/>
    <lineage>
        <taxon>Bacteria</taxon>
        <taxon>Pseudomonadati</taxon>
        <taxon>Bacteroidota</taxon>
        <taxon>Flavobacteriia</taxon>
        <taxon>Flavobacteriales</taxon>
        <taxon>Crocinitomicaceae</taxon>
        <taxon>Lishizhenia</taxon>
    </lineage>
</organism>
<keyword evidence="3" id="KW-1185">Reference proteome</keyword>
<dbReference type="Pfam" id="PF08818">
    <property type="entry name" value="DUF1801"/>
    <property type="match status" value="1"/>
</dbReference>
<dbReference type="InterPro" id="IPR016786">
    <property type="entry name" value="YdeI_bac"/>
</dbReference>
<dbReference type="Gene3D" id="3.90.1150.200">
    <property type="match status" value="1"/>
</dbReference>
<evidence type="ECO:0000313" key="3">
    <source>
        <dbReference type="Proteomes" id="UP000236454"/>
    </source>
</evidence>
<protein>
    <submittedName>
        <fullName evidence="2">Uncharacterized conserved protein YdeI, YjbR/CyaY-like superfamily, DUF1801 family</fullName>
    </submittedName>
</protein>
<gene>
    <name evidence="2" type="ORF">SAMN05216474_0574</name>
</gene>
<evidence type="ECO:0000259" key="1">
    <source>
        <dbReference type="Pfam" id="PF08818"/>
    </source>
</evidence>